<evidence type="ECO:0000256" key="1">
    <source>
        <dbReference type="ARBA" id="ARBA00006479"/>
    </source>
</evidence>
<comment type="similarity">
    <text evidence="1">Belongs to the ROK (NagC/XylR) family.</text>
</comment>
<dbReference type="RefSeq" id="WP_165139387.1">
    <property type="nucleotide sequence ID" value="NZ_CP049255.1"/>
</dbReference>
<keyword evidence="2" id="KW-0808">Transferase</keyword>
<accession>A0A7W4YNF4</accession>
<dbReference type="PANTHER" id="PTHR18964">
    <property type="entry name" value="ROK (REPRESSOR, ORF, KINASE) FAMILY"/>
    <property type="match status" value="1"/>
</dbReference>
<organism evidence="2 3">
    <name type="scientific">Microbacterium endophyticum</name>
    <dbReference type="NCBI Taxonomy" id="1526412"/>
    <lineage>
        <taxon>Bacteria</taxon>
        <taxon>Bacillati</taxon>
        <taxon>Actinomycetota</taxon>
        <taxon>Actinomycetes</taxon>
        <taxon>Micrococcales</taxon>
        <taxon>Microbacteriaceae</taxon>
        <taxon>Microbacterium</taxon>
    </lineage>
</organism>
<dbReference type="PANTHER" id="PTHR18964:SF169">
    <property type="entry name" value="N-ACETYLMANNOSAMINE KINASE"/>
    <property type="match status" value="1"/>
</dbReference>
<keyword evidence="2" id="KW-0418">Kinase</keyword>
<dbReference type="InterPro" id="IPR043129">
    <property type="entry name" value="ATPase_NBD"/>
</dbReference>
<dbReference type="CDD" id="cd23763">
    <property type="entry name" value="ASKHA_ATPase_ROK"/>
    <property type="match status" value="1"/>
</dbReference>
<dbReference type="SUPFAM" id="SSF53067">
    <property type="entry name" value="Actin-like ATPase domain"/>
    <property type="match status" value="1"/>
</dbReference>
<reference evidence="2 3" key="1">
    <citation type="submission" date="2020-08" db="EMBL/GenBank/DDBJ databases">
        <title>Sequencing the genomes of 1000 actinobacteria strains.</title>
        <authorList>
            <person name="Klenk H.-P."/>
        </authorList>
    </citation>
    <scope>NUCLEOTIDE SEQUENCE [LARGE SCALE GENOMIC DNA]</scope>
    <source>
        <strain evidence="2 3">DSM 27099</strain>
    </source>
</reference>
<dbReference type="GO" id="GO:0004340">
    <property type="term" value="F:glucokinase activity"/>
    <property type="evidence" value="ECO:0007669"/>
    <property type="project" value="UniProtKB-EC"/>
</dbReference>
<name>A0A7W4YNF4_9MICO</name>
<evidence type="ECO:0000313" key="3">
    <source>
        <dbReference type="Proteomes" id="UP000529310"/>
    </source>
</evidence>
<sequence>MSTLDTPLALAIDIGGTKVDAALVDTDGVVQRASVSRRPTGRASSRDEIARAIRDAAASALSHLPASHTVSGIGVGSAGPVDLPHGSISPLNLPTAHGLVIADVLAGLVADAPVTLALDGTCIALAEHSRGALVGCKTALAMVVSTGVGGGFIAHGRAVTGTSGNAGHIGQIRVRTLDASDPAASSLEAIAAGPGTVAWARTQGWQGTTGEELGKAYRAGDEIARSAVIRSATAVGEAIATAATLYDLEAVAVAGGFVQVADDYLDHVRASAHSAALHPYARAVRISPSALDGDGPLIGAAALVWQGI</sequence>
<evidence type="ECO:0000313" key="2">
    <source>
        <dbReference type="EMBL" id="MBB2975626.1"/>
    </source>
</evidence>
<dbReference type="Gene3D" id="3.30.420.40">
    <property type="match status" value="2"/>
</dbReference>
<dbReference type="Pfam" id="PF00480">
    <property type="entry name" value="ROK"/>
    <property type="match status" value="1"/>
</dbReference>
<comment type="caution">
    <text evidence="2">The sequence shown here is derived from an EMBL/GenBank/DDBJ whole genome shotgun (WGS) entry which is preliminary data.</text>
</comment>
<proteinExistence type="inferred from homology"/>
<protein>
    <submittedName>
        <fullName evidence="2">Glucokinase</fullName>
        <ecNumber evidence="2">2.7.1.2</ecNumber>
    </submittedName>
</protein>
<dbReference type="Proteomes" id="UP000529310">
    <property type="component" value="Unassembled WGS sequence"/>
</dbReference>
<keyword evidence="3" id="KW-1185">Reference proteome</keyword>
<dbReference type="EC" id="2.7.1.2" evidence="2"/>
<dbReference type="InterPro" id="IPR000600">
    <property type="entry name" value="ROK"/>
</dbReference>
<gene>
    <name evidence="2" type="ORF">FHX49_001192</name>
</gene>
<dbReference type="EMBL" id="JACHWQ010000002">
    <property type="protein sequence ID" value="MBB2975626.1"/>
    <property type="molecule type" value="Genomic_DNA"/>
</dbReference>
<dbReference type="AlphaFoldDB" id="A0A7W4YNF4"/>